<feature type="region of interest" description="Disordered" evidence="1">
    <location>
        <begin position="1"/>
        <end position="32"/>
    </location>
</feature>
<evidence type="ECO:0000313" key="2">
    <source>
        <dbReference type="EMBL" id="CAJ64640.1"/>
    </source>
</evidence>
<proteinExistence type="predicted"/>
<protein>
    <submittedName>
        <fullName evidence="2">Uncharacterized protein</fullName>
    </submittedName>
</protein>
<dbReference type="EMBL" id="CT573213">
    <property type="protein sequence ID" value="CAJ64640.1"/>
    <property type="molecule type" value="Genomic_DNA"/>
</dbReference>
<name>Q0RD34_FRAAA</name>
<evidence type="ECO:0000313" key="3">
    <source>
        <dbReference type="Proteomes" id="UP000000657"/>
    </source>
</evidence>
<keyword evidence="3" id="KW-1185">Reference proteome</keyword>
<dbReference type="Proteomes" id="UP000000657">
    <property type="component" value="Chromosome"/>
</dbReference>
<reference evidence="2 3" key="1">
    <citation type="journal article" date="2007" name="Genome Res.">
        <title>Genome characteristics of facultatively symbiotic Frankia sp. strains reflect host range and host plant biogeography.</title>
        <authorList>
            <person name="Normand P."/>
            <person name="Lapierre P."/>
            <person name="Tisa L.S."/>
            <person name="Gogarten J.P."/>
            <person name="Alloisio N."/>
            <person name="Bagnarol E."/>
            <person name="Bassi C.A."/>
            <person name="Berry A.M."/>
            <person name="Bickhart D.M."/>
            <person name="Choisne N."/>
            <person name="Couloux A."/>
            <person name="Cournoyer B."/>
            <person name="Cruveiller S."/>
            <person name="Daubin V."/>
            <person name="Demange N."/>
            <person name="Francino M.P."/>
            <person name="Goltsman E."/>
            <person name="Huang Y."/>
            <person name="Kopp O.R."/>
            <person name="Labarre L."/>
            <person name="Lapidus A."/>
            <person name="Lavire C."/>
            <person name="Marechal J."/>
            <person name="Martinez M."/>
            <person name="Mastronunzio J.E."/>
            <person name="Mullin B.C."/>
            <person name="Niemann J."/>
            <person name="Pujic P."/>
            <person name="Rawnsley T."/>
            <person name="Rouy Z."/>
            <person name="Schenowitz C."/>
            <person name="Sellstedt A."/>
            <person name="Tavares F."/>
            <person name="Tomkins J.P."/>
            <person name="Vallenet D."/>
            <person name="Valverde C."/>
            <person name="Wall L.G."/>
            <person name="Wang Y."/>
            <person name="Medigue C."/>
            <person name="Benson D.R."/>
        </authorList>
    </citation>
    <scope>NUCLEOTIDE SEQUENCE [LARGE SCALE GENOMIC DNA]</scope>
    <source>
        <strain evidence="3">DSM 45986 / CECT 9034 / ACN14a</strain>
    </source>
</reference>
<dbReference type="STRING" id="326424.FRAAL6015"/>
<dbReference type="HOGENOM" id="CLU_3389575_0_0_11"/>
<dbReference type="KEGG" id="fal:FRAAL6015"/>
<sequence length="32" mass="3301">MDGDAGRMSAGRMSTELITTERMSGAANRAVG</sequence>
<accession>Q0RD34</accession>
<dbReference type="AlphaFoldDB" id="Q0RD34"/>
<gene>
    <name evidence="2" type="ordered locus">FRAAL6015</name>
</gene>
<organism evidence="2 3">
    <name type="scientific">Frankia alni (strain DSM 45986 / CECT 9034 / ACN14a)</name>
    <dbReference type="NCBI Taxonomy" id="326424"/>
    <lineage>
        <taxon>Bacteria</taxon>
        <taxon>Bacillati</taxon>
        <taxon>Actinomycetota</taxon>
        <taxon>Actinomycetes</taxon>
        <taxon>Frankiales</taxon>
        <taxon>Frankiaceae</taxon>
        <taxon>Frankia</taxon>
    </lineage>
</organism>
<evidence type="ECO:0000256" key="1">
    <source>
        <dbReference type="SAM" id="MobiDB-lite"/>
    </source>
</evidence>